<proteinExistence type="predicted"/>
<evidence type="ECO:0000313" key="2">
    <source>
        <dbReference type="Proteomes" id="UP000076532"/>
    </source>
</evidence>
<dbReference type="AlphaFoldDB" id="A0A165ZR42"/>
<organism evidence="1 2">
    <name type="scientific">Athelia psychrophila</name>
    <dbReference type="NCBI Taxonomy" id="1759441"/>
    <lineage>
        <taxon>Eukaryota</taxon>
        <taxon>Fungi</taxon>
        <taxon>Dikarya</taxon>
        <taxon>Basidiomycota</taxon>
        <taxon>Agaricomycotina</taxon>
        <taxon>Agaricomycetes</taxon>
        <taxon>Agaricomycetidae</taxon>
        <taxon>Atheliales</taxon>
        <taxon>Atheliaceae</taxon>
        <taxon>Athelia</taxon>
    </lineage>
</organism>
<sequence length="122" mass="13171">MCTGIQCTLDAGMCIALLSRALKSCESVCILAIAPFSYRAPQIRGHRPDPGCSEAQARLQPSALHATLMPLGTFIICRKGPILVIYPSFVYGSLYAHAAAIDDHLMYGPERIGGWNGYAEND</sequence>
<name>A0A165ZR42_9AGAM</name>
<dbReference type="EMBL" id="KV417672">
    <property type="protein sequence ID" value="KZP10840.1"/>
    <property type="molecule type" value="Genomic_DNA"/>
</dbReference>
<reference evidence="1 2" key="1">
    <citation type="journal article" date="2016" name="Mol. Biol. Evol.">
        <title>Comparative Genomics of Early-Diverging Mushroom-Forming Fungi Provides Insights into the Origins of Lignocellulose Decay Capabilities.</title>
        <authorList>
            <person name="Nagy L.G."/>
            <person name="Riley R."/>
            <person name="Tritt A."/>
            <person name="Adam C."/>
            <person name="Daum C."/>
            <person name="Floudas D."/>
            <person name="Sun H."/>
            <person name="Yadav J.S."/>
            <person name="Pangilinan J."/>
            <person name="Larsson K.H."/>
            <person name="Matsuura K."/>
            <person name="Barry K."/>
            <person name="Labutti K."/>
            <person name="Kuo R."/>
            <person name="Ohm R.A."/>
            <person name="Bhattacharya S.S."/>
            <person name="Shirouzu T."/>
            <person name="Yoshinaga Y."/>
            <person name="Martin F.M."/>
            <person name="Grigoriev I.V."/>
            <person name="Hibbett D.S."/>
        </authorList>
    </citation>
    <scope>NUCLEOTIDE SEQUENCE [LARGE SCALE GENOMIC DNA]</scope>
    <source>
        <strain evidence="1 2">CBS 109695</strain>
    </source>
</reference>
<dbReference type="Proteomes" id="UP000076532">
    <property type="component" value="Unassembled WGS sequence"/>
</dbReference>
<protein>
    <submittedName>
        <fullName evidence="1">Uncharacterized protein</fullName>
    </submittedName>
</protein>
<gene>
    <name evidence="1" type="ORF">FIBSPDRAFT_198411</name>
</gene>
<keyword evidence="2" id="KW-1185">Reference proteome</keyword>
<evidence type="ECO:0000313" key="1">
    <source>
        <dbReference type="EMBL" id="KZP10840.1"/>
    </source>
</evidence>
<accession>A0A165ZR42</accession>